<evidence type="ECO:0000259" key="5">
    <source>
        <dbReference type="Pfam" id="PF01521"/>
    </source>
</evidence>
<feature type="binding site" evidence="4">
    <location>
        <position position="52"/>
    </location>
    <ligand>
        <name>iron-sulfur cluster</name>
        <dbReference type="ChEBI" id="CHEBI:30408"/>
    </ligand>
</feature>
<feature type="binding site" evidence="4">
    <location>
        <position position="118"/>
    </location>
    <ligand>
        <name>iron-sulfur cluster</name>
        <dbReference type="ChEBI" id="CHEBI:30408"/>
    </ligand>
</feature>
<dbReference type="PROSITE" id="PS01152">
    <property type="entry name" value="HESB"/>
    <property type="match status" value="1"/>
</dbReference>
<dbReference type="Proteomes" id="UP001165423">
    <property type="component" value="Unassembled WGS sequence"/>
</dbReference>
<dbReference type="PANTHER" id="PTHR43011:SF1">
    <property type="entry name" value="IRON-SULFUR CLUSTER ASSEMBLY 2 HOMOLOG, MITOCHONDRIAL"/>
    <property type="match status" value="1"/>
</dbReference>
<proteinExistence type="inferred from homology"/>
<dbReference type="NCBIfam" id="NF010147">
    <property type="entry name" value="PRK13623.1"/>
    <property type="match status" value="1"/>
</dbReference>
<dbReference type="EMBL" id="JALGCL010000001">
    <property type="protein sequence ID" value="MCJ0825628.1"/>
    <property type="molecule type" value="Genomic_DNA"/>
</dbReference>
<reference evidence="6 7" key="1">
    <citation type="submission" date="2022-03" db="EMBL/GenBank/DDBJ databases">
        <title>Luteimonas soily sp. nov., a novel bacterium isolated from the soil.</title>
        <authorList>
            <person name="Zhang X."/>
        </authorList>
    </citation>
    <scope>NUCLEOTIDE SEQUENCE [LARGE SCALE GENOMIC DNA]</scope>
    <source>
        <strain evidence="6 7">50</strain>
    </source>
</reference>
<dbReference type="HAMAP" id="MF_01380">
    <property type="entry name" value="Fe_S_insert_ErpA"/>
    <property type="match status" value="1"/>
</dbReference>
<comment type="function">
    <text evidence="4">Required for insertion of 4Fe-4S clusters for at least IspG.</text>
</comment>
<gene>
    <name evidence="4 6" type="primary">erpA</name>
    <name evidence="6" type="ORF">MQC88_06600</name>
</gene>
<keyword evidence="7" id="KW-1185">Reference proteome</keyword>
<feature type="domain" description="Core" evidence="5">
    <location>
        <begin position="19"/>
        <end position="119"/>
    </location>
</feature>
<comment type="caution">
    <text evidence="6">The sequence shown here is derived from an EMBL/GenBank/DDBJ whole genome shotgun (WGS) entry which is preliminary data.</text>
</comment>
<dbReference type="Pfam" id="PF01521">
    <property type="entry name" value="Fe-S_biosyn"/>
    <property type="match status" value="1"/>
</dbReference>
<comment type="similarity">
    <text evidence="4">Belongs to the HesB/IscA family.</text>
</comment>
<dbReference type="NCBIfam" id="TIGR00049">
    <property type="entry name" value="iron-sulfur cluster assembly accessory protein"/>
    <property type="match status" value="1"/>
</dbReference>
<feature type="binding site" evidence="4">
    <location>
        <position position="116"/>
    </location>
    <ligand>
        <name>iron-sulfur cluster</name>
        <dbReference type="ChEBI" id="CHEBI:30408"/>
    </ligand>
</feature>
<keyword evidence="1 4" id="KW-0479">Metal-binding</keyword>
<dbReference type="InterPro" id="IPR035903">
    <property type="entry name" value="HesB-like_dom_sf"/>
</dbReference>
<dbReference type="InterPro" id="IPR000361">
    <property type="entry name" value="ATAP_core_dom"/>
</dbReference>
<dbReference type="Gene3D" id="2.60.300.12">
    <property type="entry name" value="HesB-like domain"/>
    <property type="match status" value="1"/>
</dbReference>
<name>A0ABT0A3R8_9GAMM</name>
<keyword evidence="3 4" id="KW-0411">Iron-sulfur</keyword>
<dbReference type="RefSeq" id="WP_243320122.1">
    <property type="nucleotide sequence ID" value="NZ_JALGCL010000001.1"/>
</dbReference>
<evidence type="ECO:0000256" key="4">
    <source>
        <dbReference type="HAMAP-Rule" id="MF_01380"/>
    </source>
</evidence>
<accession>A0ABT0A3R8</accession>
<sequence>METASAQTAPGYQSLQRPLEFSAAAAAKVRELITEEGNPALKLRVYIQGGGCSGFQYGFEFDEQQGEDDLAIATDEVVLLVDPLSLQYLMGAEVDYTESLHGAQFVIRNPNAKSTCGCGSSFTV</sequence>
<evidence type="ECO:0000313" key="7">
    <source>
        <dbReference type="Proteomes" id="UP001165423"/>
    </source>
</evidence>
<dbReference type="InterPro" id="IPR017870">
    <property type="entry name" value="FeS_cluster_insertion_CS"/>
</dbReference>
<evidence type="ECO:0000256" key="3">
    <source>
        <dbReference type="ARBA" id="ARBA00023014"/>
    </source>
</evidence>
<organism evidence="6 7">
    <name type="scientific">Cognatiluteimonas sedimenti</name>
    <dbReference type="NCBI Taxonomy" id="2927791"/>
    <lineage>
        <taxon>Bacteria</taxon>
        <taxon>Pseudomonadati</taxon>
        <taxon>Pseudomonadota</taxon>
        <taxon>Gammaproteobacteria</taxon>
        <taxon>Lysobacterales</taxon>
        <taxon>Lysobacteraceae</taxon>
        <taxon>Cognatiluteimonas</taxon>
    </lineage>
</organism>
<comment type="cofactor">
    <cofactor evidence="4">
        <name>iron-sulfur cluster</name>
        <dbReference type="ChEBI" id="CHEBI:30408"/>
    </cofactor>
    <text evidence="4">Binds 1 iron-sulfur cluster per subunit.</text>
</comment>
<keyword evidence="2 4" id="KW-0408">Iron</keyword>
<dbReference type="InterPro" id="IPR023063">
    <property type="entry name" value="ErpA_proteobact"/>
</dbReference>
<dbReference type="InterPro" id="IPR016092">
    <property type="entry name" value="ATAP"/>
</dbReference>
<protein>
    <recommendedName>
        <fullName evidence="4">Iron-sulfur cluster insertion protein ErpA</fullName>
    </recommendedName>
</protein>
<evidence type="ECO:0000313" key="6">
    <source>
        <dbReference type="EMBL" id="MCJ0825628.1"/>
    </source>
</evidence>
<evidence type="ECO:0000256" key="2">
    <source>
        <dbReference type="ARBA" id="ARBA00023004"/>
    </source>
</evidence>
<dbReference type="PANTHER" id="PTHR43011">
    <property type="entry name" value="IRON-SULFUR CLUSTER ASSEMBLY 2 HOMOLOG, MITOCHONDRIAL"/>
    <property type="match status" value="1"/>
</dbReference>
<evidence type="ECO:0000256" key="1">
    <source>
        <dbReference type="ARBA" id="ARBA00022723"/>
    </source>
</evidence>
<comment type="subunit">
    <text evidence="4">Homodimer.</text>
</comment>
<dbReference type="SUPFAM" id="SSF89360">
    <property type="entry name" value="HesB-like domain"/>
    <property type="match status" value="1"/>
</dbReference>